<sequence length="159" mass="17161">MRVTRSCSKNGCNQVAAATLTYVYKDSTVVLGPLATQAEPHAYDLCAEHANTLTAPRGWQVVRLASEFTPAEPSDDDLEALANVVREASKRRHLPTAKVNKNWDGRLSPEATSGGSVHVGHEYDAGVKQGLSAGRRRVPEKRRGHLRLLPGGLPDPASE</sequence>
<evidence type="ECO:0000313" key="2">
    <source>
        <dbReference type="EMBL" id="KXB81139.1"/>
    </source>
</evidence>
<proteinExistence type="predicted"/>
<gene>
    <name evidence="2" type="ORF">HMPREF1862_00863</name>
</gene>
<comment type="caution">
    <text evidence="2">The sequence shown here is derived from an EMBL/GenBank/DDBJ whole genome shotgun (WGS) entry which is preliminary data.</text>
</comment>
<dbReference type="Proteomes" id="UP000070572">
    <property type="component" value="Unassembled WGS sequence"/>
</dbReference>
<feature type="compositionally biased region" description="Basic residues" evidence="1">
    <location>
        <begin position="134"/>
        <end position="146"/>
    </location>
</feature>
<organism evidence="2 3">
    <name type="scientific">Varibaculum cambriense</name>
    <dbReference type="NCBI Taxonomy" id="184870"/>
    <lineage>
        <taxon>Bacteria</taxon>
        <taxon>Bacillati</taxon>
        <taxon>Actinomycetota</taxon>
        <taxon>Actinomycetes</taxon>
        <taxon>Actinomycetales</taxon>
        <taxon>Actinomycetaceae</taxon>
        <taxon>Varibaculum</taxon>
    </lineage>
</organism>
<accession>A0AB34X037</accession>
<evidence type="ECO:0000256" key="1">
    <source>
        <dbReference type="SAM" id="MobiDB-lite"/>
    </source>
</evidence>
<evidence type="ECO:0000313" key="3">
    <source>
        <dbReference type="Proteomes" id="UP000070572"/>
    </source>
</evidence>
<dbReference type="EMBL" id="LSDN01000013">
    <property type="protein sequence ID" value="KXB81139.1"/>
    <property type="molecule type" value="Genomic_DNA"/>
</dbReference>
<dbReference type="InterPro" id="IPR021888">
    <property type="entry name" value="DUF3499"/>
</dbReference>
<dbReference type="GeneID" id="78353503"/>
<feature type="region of interest" description="Disordered" evidence="1">
    <location>
        <begin position="90"/>
        <end position="159"/>
    </location>
</feature>
<dbReference type="Pfam" id="PF12005">
    <property type="entry name" value="DUF3499"/>
    <property type="match status" value="1"/>
</dbReference>
<dbReference type="AlphaFoldDB" id="A0AB34X037"/>
<evidence type="ECO:0008006" key="4">
    <source>
        <dbReference type="Google" id="ProtNLM"/>
    </source>
</evidence>
<dbReference type="RefSeq" id="WP_022864336.1">
    <property type="nucleotide sequence ID" value="NZ_CAUPGC010000012.1"/>
</dbReference>
<reference evidence="2 3" key="1">
    <citation type="submission" date="2016-01" db="EMBL/GenBank/DDBJ databases">
        <authorList>
            <person name="Mitreva M."/>
            <person name="Pepin K.H."/>
            <person name="Mihindukulasuriya K.A."/>
            <person name="Fulton R."/>
            <person name="Fronick C."/>
            <person name="O'Laughlin M."/>
            <person name="Miner T."/>
            <person name="Herter B."/>
            <person name="Rosa B.A."/>
            <person name="Cordes M."/>
            <person name="Tomlinson C."/>
            <person name="Wollam A."/>
            <person name="Palsikar V.B."/>
            <person name="Mardis E.R."/>
            <person name="Wilson R.K."/>
        </authorList>
    </citation>
    <scope>NUCLEOTIDE SEQUENCE [LARGE SCALE GENOMIC DNA]</scope>
    <source>
        <strain evidence="2 3">DNF00696</strain>
    </source>
</reference>
<protein>
    <recommendedName>
        <fullName evidence="4">DUF3499 domain-containing protein</fullName>
    </recommendedName>
</protein>
<feature type="compositionally biased region" description="Low complexity" evidence="1">
    <location>
        <begin position="147"/>
        <end position="159"/>
    </location>
</feature>
<name>A0AB34X037_9ACTO</name>